<dbReference type="InterPro" id="IPR003097">
    <property type="entry name" value="CysJ-like_FAD-binding"/>
</dbReference>
<evidence type="ECO:0000256" key="8">
    <source>
        <dbReference type="ARBA" id="ARBA00023002"/>
    </source>
</evidence>
<dbReference type="InterPro" id="IPR029039">
    <property type="entry name" value="Flavoprotein-like_sf"/>
</dbReference>
<dbReference type="GO" id="GO:0019344">
    <property type="term" value="P:cysteine biosynthetic process"/>
    <property type="evidence" value="ECO:0007669"/>
    <property type="project" value="UniProtKB-KW"/>
</dbReference>
<dbReference type="GO" id="GO:0004783">
    <property type="term" value="F:sulfite reductase (NADPH) activity"/>
    <property type="evidence" value="ECO:0007669"/>
    <property type="project" value="UniProtKB-EC"/>
</dbReference>
<comment type="function">
    <text evidence="11">Component of the sulfite reductase complex that catalyzes the 6-electron reduction of sulfite to sulfide. This is one of several activities required for the biosynthesis of L-cysteine from sulfate. The flavoprotein component catalyzes the electron flow from NADPH -&gt; FAD -&gt; FMN to the hemoprotein component.</text>
</comment>
<name>D8JXU3_HYPDA</name>
<evidence type="ECO:0000256" key="6">
    <source>
        <dbReference type="ARBA" id="ARBA00022857"/>
    </source>
</evidence>
<evidence type="ECO:0000259" key="14">
    <source>
        <dbReference type="PROSITE" id="PS51384"/>
    </source>
</evidence>
<dbReference type="SUPFAM" id="SSF52218">
    <property type="entry name" value="Flavoproteins"/>
    <property type="match status" value="1"/>
</dbReference>
<accession>D8JXU3</accession>
<feature type="binding site" evidence="12">
    <location>
        <begin position="521"/>
        <end position="525"/>
    </location>
    <ligand>
        <name>NADP(+)</name>
        <dbReference type="ChEBI" id="CHEBI:58349"/>
    </ligand>
</feature>
<dbReference type="Gene3D" id="1.20.990.10">
    <property type="entry name" value="NADPH-cytochrome p450 Reductase, Chain A, domain 3"/>
    <property type="match status" value="1"/>
</dbReference>
<dbReference type="Gene3D" id="2.40.30.10">
    <property type="entry name" value="Translation factors"/>
    <property type="match status" value="1"/>
</dbReference>
<dbReference type="FunFam" id="3.40.50.80:FF:000001">
    <property type="entry name" value="NADPH--cytochrome P450 reductase 1"/>
    <property type="match status" value="1"/>
</dbReference>
<dbReference type="InterPro" id="IPR017938">
    <property type="entry name" value="Riboflavin_synthase-like_b-brl"/>
</dbReference>
<dbReference type="GO" id="GO:0010181">
    <property type="term" value="F:FMN binding"/>
    <property type="evidence" value="ECO:0007669"/>
    <property type="project" value="InterPro"/>
</dbReference>
<comment type="pathway">
    <text evidence="11">Sulfur metabolism; hydrogen sulfide biosynthesis; hydrogen sulfide from sulfite (NADPH route): step 1/1.</text>
</comment>
<gene>
    <name evidence="15" type="ordered locus">Hden_1490</name>
</gene>
<feature type="domain" description="FAD-binding FR-type" evidence="14">
    <location>
        <begin position="240"/>
        <end position="444"/>
    </location>
</feature>
<evidence type="ECO:0000256" key="9">
    <source>
        <dbReference type="ARBA" id="ARBA00023192"/>
    </source>
</evidence>
<dbReference type="AlphaFoldDB" id="D8JXU3"/>
<dbReference type="InterPro" id="IPR001709">
    <property type="entry name" value="Flavoprot_Pyr_Nucl_cyt_Rdtase"/>
</dbReference>
<keyword evidence="6 11" id="KW-0521">NADP</keyword>
<organism evidence="15 16">
    <name type="scientific">Hyphomicrobium denitrificans (strain ATCC 51888 / DSM 1869 / NCIMB 11706 / TK 0415)</name>
    <dbReference type="NCBI Taxonomy" id="582899"/>
    <lineage>
        <taxon>Bacteria</taxon>
        <taxon>Pseudomonadati</taxon>
        <taxon>Pseudomonadota</taxon>
        <taxon>Alphaproteobacteria</taxon>
        <taxon>Hyphomicrobiales</taxon>
        <taxon>Hyphomicrobiaceae</taxon>
        <taxon>Hyphomicrobium</taxon>
    </lineage>
</organism>
<evidence type="ECO:0000256" key="2">
    <source>
        <dbReference type="ARBA" id="ARBA00022605"/>
    </source>
</evidence>
<feature type="binding site" evidence="12">
    <location>
        <begin position="382"/>
        <end position="385"/>
    </location>
    <ligand>
        <name>FAD</name>
        <dbReference type="ChEBI" id="CHEBI:57692"/>
    </ligand>
</feature>
<evidence type="ECO:0000256" key="5">
    <source>
        <dbReference type="ARBA" id="ARBA00022827"/>
    </source>
</evidence>
<feature type="binding site" evidence="12">
    <location>
        <position position="557"/>
    </location>
    <ligand>
        <name>NADP(+)</name>
        <dbReference type="ChEBI" id="CHEBI:58349"/>
    </ligand>
</feature>
<dbReference type="EC" id="1.8.1.2" evidence="11"/>
<dbReference type="CDD" id="cd06199">
    <property type="entry name" value="SiR"/>
    <property type="match status" value="1"/>
</dbReference>
<dbReference type="RefSeq" id="WP_013215517.1">
    <property type="nucleotide sequence ID" value="NC_014313.1"/>
</dbReference>
<dbReference type="SUPFAM" id="SSF63380">
    <property type="entry name" value="Riboflavin synthase domain-like"/>
    <property type="match status" value="1"/>
</dbReference>
<dbReference type="InterPro" id="IPR039261">
    <property type="entry name" value="FNR_nucleotide-bd"/>
</dbReference>
<sequence>MTAIPLLPHNAPFAPEDIDTLNKVVAKTTPQQRAWLSGFFAGFEAAQGSGAVQAGIPAAKPRQPLTILYASESGNTEALAGKAKKLAQKHGLDAKVFDMADADLALLPKAKNIVVYAATWGEGDPPSRAVDFYQALMSDAAPRIDGVRFAVLALGDTAYTQFCATGKAIDARLEELGGVRVADRSDLDLDYAKQAADWTEKSLAKFAPPDAAAGGTVVHVDFGGAIAPAGDDDEPRYTAENPLEAEITGLVNLNGTGSSRETWHAEFAFEDPAFSYQPGDAIGIIPENDPILVDELLKVVGLSSDAALLLKLQKSYDVTTLSRGTVENYAKLTGRSDVKALLEGEAYPKFAADRQLVDLFEAYPEKLTAEQLVGLLRPLPGRLYSVASSLKAHPGEAHLLVGAVRWTSHGKERKGVSSTYLGERRKVGSTARIYVKPNRHYRLPPDGHTPIIMIGAGTGVAPYRGFVEERVATGAKGKSWLFFGERNFTNDFLYQLEWQDYLSSGDLTRIDVAFSRDQPEKIYVQHRLWERRDDIAGWLADGAHLYVCGDEKGMAKDVDQTLVKILAEAAKGDEDAGRAKLKELTKAGRYQRDVY</sequence>
<comment type="cofactor">
    <cofactor evidence="11 12">
        <name>FMN</name>
        <dbReference type="ChEBI" id="CHEBI:58210"/>
    </cofactor>
    <text evidence="11 12">Binds 1 FMN per subunit.</text>
</comment>
<dbReference type="OrthoDB" id="9816402at2"/>
<dbReference type="PANTHER" id="PTHR19384">
    <property type="entry name" value="NITRIC OXIDE SYNTHASE-RELATED"/>
    <property type="match status" value="1"/>
</dbReference>
<feature type="binding site" evidence="12">
    <location>
        <begin position="515"/>
        <end position="516"/>
    </location>
    <ligand>
        <name>NADP(+)</name>
        <dbReference type="ChEBI" id="CHEBI:58349"/>
    </ligand>
</feature>
<keyword evidence="3 11" id="KW-0285">Flavoprotein</keyword>
<dbReference type="Pfam" id="PF00258">
    <property type="entry name" value="Flavodoxin_1"/>
    <property type="match status" value="1"/>
</dbReference>
<dbReference type="Gene3D" id="3.40.50.80">
    <property type="entry name" value="Nucleotide-binding domain of ferredoxin-NADP reductase (FNR) module"/>
    <property type="match status" value="1"/>
</dbReference>
<feature type="binding site" evidence="12">
    <location>
        <position position="595"/>
    </location>
    <ligand>
        <name>FAD</name>
        <dbReference type="ChEBI" id="CHEBI:57692"/>
    </ligand>
</feature>
<feature type="binding site" evidence="12">
    <location>
        <position position="352"/>
    </location>
    <ligand>
        <name>FAD</name>
        <dbReference type="ChEBI" id="CHEBI:57692"/>
    </ligand>
</feature>
<feature type="domain" description="Flavodoxin-like" evidence="13">
    <location>
        <begin position="65"/>
        <end position="203"/>
    </location>
</feature>
<keyword evidence="16" id="KW-1185">Reference proteome</keyword>
<proteinExistence type="predicted"/>
<keyword evidence="7 11" id="KW-0249">Electron transport</keyword>
<keyword evidence="5 11" id="KW-0274">FAD</keyword>
<dbReference type="GO" id="GO:0070814">
    <property type="term" value="P:hydrogen sulfide biosynthetic process"/>
    <property type="evidence" value="ECO:0007669"/>
    <property type="project" value="UniProtKB-UniPathway"/>
</dbReference>
<dbReference type="SUPFAM" id="SSF52343">
    <property type="entry name" value="Ferredoxin reductase-like, C-terminal NADP-linked domain"/>
    <property type="match status" value="1"/>
</dbReference>
<reference evidence="16" key="1">
    <citation type="journal article" date="2011" name="J. Bacteriol.">
        <title>Genome sequences of eight morphologically diverse alphaproteobacteria.</title>
        <authorList>
            <consortium name="US DOE Joint Genome Institute"/>
            <person name="Brown P.J."/>
            <person name="Kysela D.T."/>
            <person name="Buechlein A."/>
            <person name="Hemmerich C."/>
            <person name="Brun Y.V."/>
        </authorList>
    </citation>
    <scope>NUCLEOTIDE SEQUENCE [LARGE SCALE GENOMIC DNA]</scope>
    <source>
        <strain evidence="16">ATCC 51888 / DSM 1869 / NCIB 11706 / TK 0415</strain>
    </source>
</reference>
<dbReference type="HOGENOM" id="CLU_001570_17_7_5"/>
<feature type="binding site" evidence="12">
    <location>
        <begin position="415"/>
        <end position="418"/>
    </location>
    <ligand>
        <name>FAD</name>
        <dbReference type="ChEBI" id="CHEBI:57692"/>
    </ligand>
</feature>
<feature type="binding site" evidence="12">
    <location>
        <begin position="154"/>
        <end position="163"/>
    </location>
    <ligand>
        <name>FMN</name>
        <dbReference type="ChEBI" id="CHEBI:58210"/>
    </ligand>
</feature>
<dbReference type="InterPro" id="IPR001094">
    <property type="entry name" value="Flavdoxin-like"/>
</dbReference>
<dbReference type="PRINTS" id="PR00371">
    <property type="entry name" value="FPNCR"/>
</dbReference>
<dbReference type="EMBL" id="CP002083">
    <property type="protein sequence ID" value="ADJ23302.1"/>
    <property type="molecule type" value="Genomic_DNA"/>
</dbReference>
<dbReference type="Gene3D" id="3.40.50.360">
    <property type="match status" value="1"/>
</dbReference>
<dbReference type="eggNOG" id="COG0369">
    <property type="taxonomic scope" value="Bacteria"/>
</dbReference>
<comment type="subunit">
    <text evidence="11">Alpha(8)-beta(8). The alpha component is a flavoprotein, the beta component is a hemoprotein.</text>
</comment>
<dbReference type="PROSITE" id="PS50902">
    <property type="entry name" value="FLAVODOXIN_LIKE"/>
    <property type="match status" value="1"/>
</dbReference>
<evidence type="ECO:0000256" key="12">
    <source>
        <dbReference type="PIRSR" id="PIRSR000207-1"/>
    </source>
</evidence>
<evidence type="ECO:0000256" key="11">
    <source>
        <dbReference type="PIRNR" id="PIRNR000207"/>
    </source>
</evidence>
<evidence type="ECO:0000313" key="15">
    <source>
        <dbReference type="EMBL" id="ADJ23302.1"/>
    </source>
</evidence>
<dbReference type="PIRSF" id="PIRSF000207">
    <property type="entry name" value="SiR-FP_CysJ"/>
    <property type="match status" value="1"/>
</dbReference>
<keyword evidence="1 11" id="KW-0813">Transport</keyword>
<dbReference type="InterPro" id="IPR001433">
    <property type="entry name" value="OxRdtase_FAD/NAD-bd"/>
</dbReference>
<dbReference type="PRINTS" id="PR00369">
    <property type="entry name" value="FLAVODOXIN"/>
</dbReference>
<dbReference type="InterPro" id="IPR008254">
    <property type="entry name" value="Flavodoxin/NO_synth"/>
</dbReference>
<evidence type="ECO:0000256" key="4">
    <source>
        <dbReference type="ARBA" id="ARBA00022643"/>
    </source>
</evidence>
<evidence type="ECO:0000256" key="1">
    <source>
        <dbReference type="ARBA" id="ARBA00022448"/>
    </source>
</evidence>
<keyword evidence="8 11" id="KW-0560">Oxidoreductase</keyword>
<dbReference type="GO" id="GO:0050660">
    <property type="term" value="F:flavin adenine dinucleotide binding"/>
    <property type="evidence" value="ECO:0007669"/>
    <property type="project" value="InterPro"/>
</dbReference>
<dbReference type="STRING" id="582899.Hden_1490"/>
<dbReference type="GO" id="GO:0005829">
    <property type="term" value="C:cytosol"/>
    <property type="evidence" value="ECO:0007669"/>
    <property type="project" value="TreeGrafter"/>
</dbReference>
<protein>
    <recommendedName>
        <fullName evidence="11">Sulfite reductase [NADPH] flavoprotein alpha-component</fullName>
        <shortName evidence="11">SiR-FP</shortName>
        <ecNumber evidence="11">1.8.1.2</ecNumber>
    </recommendedName>
</protein>
<evidence type="ECO:0000259" key="13">
    <source>
        <dbReference type="PROSITE" id="PS50902"/>
    </source>
</evidence>
<dbReference type="InterPro" id="IPR010199">
    <property type="entry name" value="CysJ"/>
</dbReference>
<dbReference type="Pfam" id="PF00175">
    <property type="entry name" value="NAD_binding_1"/>
    <property type="match status" value="1"/>
</dbReference>
<dbReference type="PANTHER" id="PTHR19384:SF128">
    <property type="entry name" value="NADPH OXIDOREDUCTASE A"/>
    <property type="match status" value="1"/>
</dbReference>
<keyword evidence="2 11" id="KW-0028">Amino-acid biosynthesis</keyword>
<dbReference type="KEGG" id="hdn:Hden_1490"/>
<comment type="cofactor">
    <cofactor evidence="11 12">
        <name>FAD</name>
        <dbReference type="ChEBI" id="CHEBI:57692"/>
    </cofactor>
    <text evidence="11 12">Binds 1 FAD per subunit.</text>
</comment>
<keyword evidence="9 11" id="KW-0198">Cysteine biosynthesis</keyword>
<comment type="catalytic activity">
    <reaction evidence="10 11">
        <text>hydrogen sulfide + 3 NADP(+) + 3 H2O = sulfite + 3 NADPH + 4 H(+)</text>
        <dbReference type="Rhea" id="RHEA:13801"/>
        <dbReference type="ChEBI" id="CHEBI:15377"/>
        <dbReference type="ChEBI" id="CHEBI:15378"/>
        <dbReference type="ChEBI" id="CHEBI:17359"/>
        <dbReference type="ChEBI" id="CHEBI:29919"/>
        <dbReference type="ChEBI" id="CHEBI:57783"/>
        <dbReference type="ChEBI" id="CHEBI:58349"/>
        <dbReference type="EC" id="1.8.1.2"/>
    </reaction>
</comment>
<dbReference type="PROSITE" id="PS51384">
    <property type="entry name" value="FAD_FR"/>
    <property type="match status" value="1"/>
</dbReference>
<dbReference type="UniPathway" id="UPA00140">
    <property type="reaction ID" value="UER00207"/>
</dbReference>
<evidence type="ECO:0000313" key="16">
    <source>
        <dbReference type="Proteomes" id="UP000002033"/>
    </source>
</evidence>
<keyword evidence="4 11" id="KW-0288">FMN</keyword>
<feature type="binding site" evidence="12">
    <location>
        <position position="319"/>
    </location>
    <ligand>
        <name>FAD</name>
        <dbReference type="ChEBI" id="CHEBI:57692"/>
    </ligand>
</feature>
<dbReference type="InterPro" id="IPR023173">
    <property type="entry name" value="NADPH_Cyt_P450_Rdtase_alpha"/>
</dbReference>
<evidence type="ECO:0000256" key="3">
    <source>
        <dbReference type="ARBA" id="ARBA00022630"/>
    </source>
</evidence>
<dbReference type="Proteomes" id="UP000002033">
    <property type="component" value="Chromosome"/>
</dbReference>
<evidence type="ECO:0000256" key="7">
    <source>
        <dbReference type="ARBA" id="ARBA00022982"/>
    </source>
</evidence>
<evidence type="ECO:0000256" key="10">
    <source>
        <dbReference type="ARBA" id="ARBA00052219"/>
    </source>
</evidence>
<dbReference type="InterPro" id="IPR017927">
    <property type="entry name" value="FAD-bd_FR_type"/>
</dbReference>
<dbReference type="Pfam" id="PF00667">
    <property type="entry name" value="FAD_binding_1"/>
    <property type="match status" value="2"/>
</dbReference>